<feature type="transmembrane region" description="Helical" evidence="8">
    <location>
        <begin position="145"/>
        <end position="163"/>
    </location>
</feature>
<dbReference type="NCBIfam" id="TIGR01194">
    <property type="entry name" value="cyc_pep_trnsptr"/>
    <property type="match status" value="1"/>
</dbReference>
<evidence type="ECO:0000256" key="1">
    <source>
        <dbReference type="ARBA" id="ARBA00004651"/>
    </source>
</evidence>
<dbReference type="PROSITE" id="PS50929">
    <property type="entry name" value="ABC_TM1F"/>
    <property type="match status" value="1"/>
</dbReference>
<dbReference type="PATRIC" id="fig|1365251.3.peg.4595"/>
<dbReference type="InterPro" id="IPR011527">
    <property type="entry name" value="ABC1_TM_dom"/>
</dbReference>
<name>A0A167AXR7_9GAMM</name>
<dbReference type="Pfam" id="PF00664">
    <property type="entry name" value="ABC_membrane"/>
    <property type="match status" value="1"/>
</dbReference>
<dbReference type="InterPro" id="IPR005898">
    <property type="entry name" value="Cyc_pep_transpt_SyrD/YojI"/>
</dbReference>
<gene>
    <name evidence="11" type="ORF">N476_24615</name>
</gene>
<dbReference type="InterPro" id="IPR003593">
    <property type="entry name" value="AAA+_ATPase"/>
</dbReference>
<evidence type="ECO:0000256" key="3">
    <source>
        <dbReference type="ARBA" id="ARBA00022692"/>
    </source>
</evidence>
<reference evidence="11 12" key="1">
    <citation type="submission" date="2013-07" db="EMBL/GenBank/DDBJ databases">
        <title>Comparative Genomic and Metabolomic Analysis of Twelve Strains of Pseudoalteromonas luteoviolacea.</title>
        <authorList>
            <person name="Vynne N.G."/>
            <person name="Mansson M."/>
            <person name="Gram L."/>
        </authorList>
    </citation>
    <scope>NUCLEOTIDE SEQUENCE [LARGE SCALE GENOMIC DNA]</scope>
    <source>
        <strain evidence="11 12">H33</strain>
    </source>
</reference>
<dbReference type="InterPro" id="IPR003439">
    <property type="entry name" value="ABC_transporter-like_ATP-bd"/>
</dbReference>
<accession>A0A167AXR7</accession>
<feature type="domain" description="ABC transmembrane type-1" evidence="10">
    <location>
        <begin position="15"/>
        <end position="308"/>
    </location>
</feature>
<keyword evidence="3 8" id="KW-0812">Transmembrane</keyword>
<dbReference type="SUPFAM" id="SSF52540">
    <property type="entry name" value="P-loop containing nucleoside triphosphate hydrolases"/>
    <property type="match status" value="1"/>
</dbReference>
<dbReference type="InterPro" id="IPR050095">
    <property type="entry name" value="ECF_ABC_transporter_ATP-bd"/>
</dbReference>
<dbReference type="AlphaFoldDB" id="A0A167AXR7"/>
<evidence type="ECO:0000313" key="12">
    <source>
        <dbReference type="Proteomes" id="UP000076503"/>
    </source>
</evidence>
<comment type="caution">
    <text evidence="11">The sequence shown here is derived from an EMBL/GenBank/DDBJ whole genome shotgun (WGS) entry which is preliminary data.</text>
</comment>
<organism evidence="11 12">
    <name type="scientific">Pseudoalteromonas luteoviolacea H33</name>
    <dbReference type="NCBI Taxonomy" id="1365251"/>
    <lineage>
        <taxon>Bacteria</taxon>
        <taxon>Pseudomonadati</taxon>
        <taxon>Pseudomonadota</taxon>
        <taxon>Gammaproteobacteria</taxon>
        <taxon>Alteromonadales</taxon>
        <taxon>Pseudoalteromonadaceae</taxon>
        <taxon>Pseudoalteromonas</taxon>
    </lineage>
</organism>
<dbReference type="Gene3D" id="3.40.50.300">
    <property type="entry name" value="P-loop containing nucleotide triphosphate hydrolases"/>
    <property type="match status" value="1"/>
</dbReference>
<keyword evidence="5" id="KW-0067">ATP-binding</keyword>
<evidence type="ECO:0000256" key="5">
    <source>
        <dbReference type="ARBA" id="ARBA00022840"/>
    </source>
</evidence>
<dbReference type="Gene3D" id="1.20.1560.10">
    <property type="entry name" value="ABC transporter type 1, transmembrane domain"/>
    <property type="match status" value="1"/>
</dbReference>
<dbReference type="GO" id="GO:0016887">
    <property type="term" value="F:ATP hydrolysis activity"/>
    <property type="evidence" value="ECO:0007669"/>
    <property type="project" value="InterPro"/>
</dbReference>
<feature type="transmembrane region" description="Helical" evidence="8">
    <location>
        <begin position="15"/>
        <end position="37"/>
    </location>
</feature>
<feature type="domain" description="ABC transporter" evidence="9">
    <location>
        <begin position="341"/>
        <end position="567"/>
    </location>
</feature>
<dbReference type="GO" id="GO:0140359">
    <property type="term" value="F:ABC-type transporter activity"/>
    <property type="evidence" value="ECO:0007669"/>
    <property type="project" value="InterPro"/>
</dbReference>
<comment type="subcellular location">
    <subcellularLocation>
        <location evidence="1">Cell membrane</location>
        <topology evidence="1">Multi-pass membrane protein</topology>
    </subcellularLocation>
</comment>
<dbReference type="PANTHER" id="PTHR43553">
    <property type="entry name" value="HEAVY METAL TRANSPORTER"/>
    <property type="match status" value="1"/>
</dbReference>
<evidence type="ECO:0000256" key="2">
    <source>
        <dbReference type="ARBA" id="ARBA00022448"/>
    </source>
</evidence>
<protein>
    <recommendedName>
        <fullName evidence="13">Cyclic peptide transporter</fullName>
    </recommendedName>
</protein>
<keyword evidence="7 8" id="KW-0472">Membrane</keyword>
<evidence type="ECO:0000256" key="6">
    <source>
        <dbReference type="ARBA" id="ARBA00022989"/>
    </source>
</evidence>
<dbReference type="InterPro" id="IPR036640">
    <property type="entry name" value="ABC1_TM_sf"/>
</dbReference>
<evidence type="ECO:0000259" key="9">
    <source>
        <dbReference type="PROSITE" id="PS50893"/>
    </source>
</evidence>
<evidence type="ECO:0008006" key="13">
    <source>
        <dbReference type="Google" id="ProtNLM"/>
    </source>
</evidence>
<dbReference type="Proteomes" id="UP000076503">
    <property type="component" value="Unassembled WGS sequence"/>
</dbReference>
<evidence type="ECO:0000256" key="4">
    <source>
        <dbReference type="ARBA" id="ARBA00022741"/>
    </source>
</evidence>
<feature type="transmembrane region" description="Helical" evidence="8">
    <location>
        <begin position="252"/>
        <end position="276"/>
    </location>
</feature>
<keyword evidence="2" id="KW-0813">Transport</keyword>
<dbReference type="EMBL" id="AUXZ01000123">
    <property type="protein sequence ID" value="KZN45926.1"/>
    <property type="molecule type" value="Genomic_DNA"/>
</dbReference>
<feature type="transmembrane region" description="Helical" evidence="8">
    <location>
        <begin position="282"/>
        <end position="303"/>
    </location>
</feature>
<sequence>MSIFSFFASKSPNKVFISILLGIFAGVIYSLLIPIVLDTINTPVIAKGNEGTNIDMVMGFEFKDLKVAMLFLVTCLTIIVTRTISQIILTNITIDLTSDFRIELYKKVLLTSVSALEEIGHPKLVNAITIDVNRIVQGARGMPELLINGVTVLSLLLFLMYLDWGIFKFVIYAMIFGLVTHYIPMILGQKYFVSARLKTDNIQDAFRGAVYGAKELKNDEEKSTYFLEKVLKKYERGVIKDEKKGSFILRAAINYVDMVNFLVIGLVCFVLINYQSVSTQQLVAIVMVLLYMTGPISTVLNIVPSIVQARVSYARLESIRHDLKPEPINQSLVPVKPWDCIKFNNIEYAYANVDGLKGFTVGPLNFEIRKSTITFIVGSNGSGKSTLSKMITLHNSPTGGEIYFGDTLVDANNIKSFRQGISSIYSNYYLFDRIIANDYSKYEQQIEYYLKLLKLDGKVFMNEGVFSTTTSLSDGQKRRLALLVAFIEDKELYLFDEWAADQDPVFKEFFYFNLLPELKKKGKAVVVISHDDRYFSVADNLLVLEEGKVLKQAQAQPKVHEPQNALID</sequence>
<dbReference type="GO" id="GO:0043190">
    <property type="term" value="C:ATP-binding cassette (ABC) transporter complex"/>
    <property type="evidence" value="ECO:0007669"/>
    <property type="project" value="TreeGrafter"/>
</dbReference>
<dbReference type="SMART" id="SM00382">
    <property type="entry name" value="AAA"/>
    <property type="match status" value="1"/>
</dbReference>
<evidence type="ECO:0000256" key="7">
    <source>
        <dbReference type="ARBA" id="ARBA00023136"/>
    </source>
</evidence>
<dbReference type="GO" id="GO:1904680">
    <property type="term" value="F:peptide transmembrane transporter activity"/>
    <property type="evidence" value="ECO:0007669"/>
    <property type="project" value="InterPro"/>
</dbReference>
<dbReference type="InterPro" id="IPR027417">
    <property type="entry name" value="P-loop_NTPase"/>
</dbReference>
<keyword evidence="4" id="KW-0547">Nucleotide-binding</keyword>
<evidence type="ECO:0000313" key="11">
    <source>
        <dbReference type="EMBL" id="KZN45926.1"/>
    </source>
</evidence>
<evidence type="ECO:0000256" key="8">
    <source>
        <dbReference type="SAM" id="Phobius"/>
    </source>
</evidence>
<dbReference type="Pfam" id="PF00005">
    <property type="entry name" value="ABC_tran"/>
    <property type="match status" value="1"/>
</dbReference>
<dbReference type="RefSeq" id="WP_063363769.1">
    <property type="nucleotide sequence ID" value="NZ_AUXZ01000123.1"/>
</dbReference>
<dbReference type="PROSITE" id="PS50893">
    <property type="entry name" value="ABC_TRANSPORTER_2"/>
    <property type="match status" value="1"/>
</dbReference>
<feature type="transmembrane region" description="Helical" evidence="8">
    <location>
        <begin position="169"/>
        <end position="188"/>
    </location>
</feature>
<dbReference type="GO" id="GO:0015833">
    <property type="term" value="P:peptide transport"/>
    <property type="evidence" value="ECO:0007669"/>
    <property type="project" value="InterPro"/>
</dbReference>
<dbReference type="OrthoDB" id="9760776at2"/>
<evidence type="ECO:0000259" key="10">
    <source>
        <dbReference type="PROSITE" id="PS50929"/>
    </source>
</evidence>
<proteinExistence type="predicted"/>
<keyword evidence="6 8" id="KW-1133">Transmembrane helix</keyword>
<dbReference type="SUPFAM" id="SSF90123">
    <property type="entry name" value="ABC transporter transmembrane region"/>
    <property type="match status" value="1"/>
</dbReference>
<dbReference type="PANTHER" id="PTHR43553:SF11">
    <property type="entry name" value="ABC TRANSPORTER ATP-BINDING_PERMEASE PROTEIN YOJI"/>
    <property type="match status" value="1"/>
</dbReference>
<dbReference type="GO" id="GO:0005524">
    <property type="term" value="F:ATP binding"/>
    <property type="evidence" value="ECO:0007669"/>
    <property type="project" value="UniProtKB-KW"/>
</dbReference>